<dbReference type="CDD" id="cd01647">
    <property type="entry name" value="RT_LTR"/>
    <property type="match status" value="1"/>
</dbReference>
<accession>A0A371HN41</accession>
<dbReference type="InterPro" id="IPR053134">
    <property type="entry name" value="RNA-dir_DNA_polymerase"/>
</dbReference>
<reference evidence="2" key="1">
    <citation type="submission" date="2018-05" db="EMBL/GenBank/DDBJ databases">
        <title>Draft genome of Mucuna pruriens seed.</title>
        <authorList>
            <person name="Nnadi N.E."/>
            <person name="Vos R."/>
            <person name="Hasami M.H."/>
            <person name="Devisetty U.K."/>
            <person name="Aguiy J.C."/>
        </authorList>
    </citation>
    <scope>NUCLEOTIDE SEQUENCE [LARGE SCALE GENOMIC DNA]</scope>
    <source>
        <strain evidence="2">JCA_2017</strain>
    </source>
</reference>
<dbReference type="PANTHER" id="PTHR24559">
    <property type="entry name" value="TRANSPOSON TY3-I GAG-POL POLYPROTEIN"/>
    <property type="match status" value="1"/>
</dbReference>
<dbReference type="Pfam" id="PF00078">
    <property type="entry name" value="RVT_1"/>
    <property type="match status" value="1"/>
</dbReference>
<dbReference type="InterPro" id="IPR043128">
    <property type="entry name" value="Rev_trsase/Diguanyl_cyclase"/>
</dbReference>
<evidence type="ECO:0000313" key="2">
    <source>
        <dbReference type="EMBL" id="RDY04207.1"/>
    </source>
</evidence>
<sequence>MLVLLYKEACLNSKIDPSSLPTSIISLLQDFQYLFPDEVPSGLPPIRGIEHHINLISGATLPNKPHIGATPMKLKIYKNKRMISCPNISPYVVPVLLVPKKDGTWRMCIDCQAINKITIKINEGDEWKIAFKTKYGLYEWLIMPFDLTNYPSTFMRLMNHVLHSFLSKIVVYFDDILTYIKSLKEHLKHLRSMLHVLRKEKLYANFEKCSFCIKQVIFLGFVISSKGMEVDEKKI</sequence>
<dbReference type="FunFam" id="3.30.70.270:FF:000003">
    <property type="entry name" value="Transposon Ty3-G Gag-Pol polyprotein"/>
    <property type="match status" value="1"/>
</dbReference>
<keyword evidence="3" id="KW-1185">Reference proteome</keyword>
<dbReference type="OrthoDB" id="1420748at2759"/>
<dbReference type="AlphaFoldDB" id="A0A371HN41"/>
<dbReference type="Gene3D" id="3.30.70.270">
    <property type="match status" value="1"/>
</dbReference>
<dbReference type="SUPFAM" id="SSF56672">
    <property type="entry name" value="DNA/RNA polymerases"/>
    <property type="match status" value="1"/>
</dbReference>
<feature type="domain" description="Reverse transcriptase" evidence="1">
    <location>
        <begin position="119"/>
        <end position="223"/>
    </location>
</feature>
<dbReference type="PANTHER" id="PTHR24559:SF437">
    <property type="entry name" value="RNA-DIRECTED DNA POLYMERASE HOMOLOG"/>
    <property type="match status" value="1"/>
</dbReference>
<dbReference type="EMBL" id="QJKJ01002127">
    <property type="protein sequence ID" value="RDY04207.1"/>
    <property type="molecule type" value="Genomic_DNA"/>
</dbReference>
<proteinExistence type="predicted"/>
<dbReference type="Gene3D" id="3.10.10.10">
    <property type="entry name" value="HIV Type 1 Reverse Transcriptase, subunit A, domain 1"/>
    <property type="match status" value="2"/>
</dbReference>
<organism evidence="2 3">
    <name type="scientific">Mucuna pruriens</name>
    <name type="common">Velvet bean</name>
    <name type="synonym">Dolichos pruriens</name>
    <dbReference type="NCBI Taxonomy" id="157652"/>
    <lineage>
        <taxon>Eukaryota</taxon>
        <taxon>Viridiplantae</taxon>
        <taxon>Streptophyta</taxon>
        <taxon>Embryophyta</taxon>
        <taxon>Tracheophyta</taxon>
        <taxon>Spermatophyta</taxon>
        <taxon>Magnoliopsida</taxon>
        <taxon>eudicotyledons</taxon>
        <taxon>Gunneridae</taxon>
        <taxon>Pentapetalae</taxon>
        <taxon>rosids</taxon>
        <taxon>fabids</taxon>
        <taxon>Fabales</taxon>
        <taxon>Fabaceae</taxon>
        <taxon>Papilionoideae</taxon>
        <taxon>50 kb inversion clade</taxon>
        <taxon>NPAAA clade</taxon>
        <taxon>indigoferoid/millettioid clade</taxon>
        <taxon>Phaseoleae</taxon>
        <taxon>Mucuna</taxon>
    </lineage>
</organism>
<dbReference type="InterPro" id="IPR043502">
    <property type="entry name" value="DNA/RNA_pol_sf"/>
</dbReference>
<evidence type="ECO:0000259" key="1">
    <source>
        <dbReference type="Pfam" id="PF00078"/>
    </source>
</evidence>
<evidence type="ECO:0000313" key="3">
    <source>
        <dbReference type="Proteomes" id="UP000257109"/>
    </source>
</evidence>
<gene>
    <name evidence="2" type="ORF">CR513_12103</name>
</gene>
<feature type="non-terminal residue" evidence="2">
    <location>
        <position position="1"/>
    </location>
</feature>
<dbReference type="InterPro" id="IPR000477">
    <property type="entry name" value="RT_dom"/>
</dbReference>
<name>A0A371HN41_MUCPR</name>
<protein>
    <recommendedName>
        <fullName evidence="1">Reverse transcriptase domain-containing protein</fullName>
    </recommendedName>
</protein>
<dbReference type="Proteomes" id="UP000257109">
    <property type="component" value="Unassembled WGS sequence"/>
</dbReference>
<comment type="caution">
    <text evidence="2">The sequence shown here is derived from an EMBL/GenBank/DDBJ whole genome shotgun (WGS) entry which is preliminary data.</text>
</comment>